<evidence type="ECO:0000313" key="1">
    <source>
        <dbReference type="EMBL" id="GIE11964.1"/>
    </source>
</evidence>
<reference evidence="1" key="1">
    <citation type="submission" date="2021-01" db="EMBL/GenBank/DDBJ databases">
        <title>Whole genome shotgun sequence of Actinoplanes ferrugineus NBRC 15555.</title>
        <authorList>
            <person name="Komaki H."/>
            <person name="Tamura T."/>
        </authorList>
    </citation>
    <scope>NUCLEOTIDE SEQUENCE</scope>
    <source>
        <strain evidence="1">NBRC 15555</strain>
    </source>
</reference>
<keyword evidence="2" id="KW-1185">Reference proteome</keyword>
<dbReference type="AlphaFoldDB" id="A0A919J3R4"/>
<dbReference type="RefSeq" id="WP_203818467.1">
    <property type="nucleotide sequence ID" value="NZ_BAAABP010000038.1"/>
</dbReference>
<organism evidence="1 2">
    <name type="scientific">Paractinoplanes ferrugineus</name>
    <dbReference type="NCBI Taxonomy" id="113564"/>
    <lineage>
        <taxon>Bacteria</taxon>
        <taxon>Bacillati</taxon>
        <taxon>Actinomycetota</taxon>
        <taxon>Actinomycetes</taxon>
        <taxon>Micromonosporales</taxon>
        <taxon>Micromonosporaceae</taxon>
        <taxon>Paractinoplanes</taxon>
    </lineage>
</organism>
<gene>
    <name evidence="1" type="ORF">Afe05nite_38040</name>
</gene>
<dbReference type="Proteomes" id="UP000598174">
    <property type="component" value="Unassembled WGS sequence"/>
</dbReference>
<evidence type="ECO:0000313" key="2">
    <source>
        <dbReference type="Proteomes" id="UP000598174"/>
    </source>
</evidence>
<name>A0A919J3R4_9ACTN</name>
<comment type="caution">
    <text evidence="1">The sequence shown here is derived from an EMBL/GenBank/DDBJ whole genome shotgun (WGS) entry which is preliminary data.</text>
</comment>
<accession>A0A919J3R4</accession>
<proteinExistence type="predicted"/>
<dbReference type="EMBL" id="BOMM01000035">
    <property type="protein sequence ID" value="GIE11964.1"/>
    <property type="molecule type" value="Genomic_DNA"/>
</dbReference>
<sequence>MAGNPEAGRDQQSGVVPPLPVWAGEGVDLIKDVPSAADLVTALAGEAEIALARAGRGRPAT</sequence>
<protein>
    <submittedName>
        <fullName evidence="1">Uncharacterized protein</fullName>
    </submittedName>
</protein>